<feature type="compositionally biased region" description="Basic and acidic residues" evidence="1">
    <location>
        <begin position="51"/>
        <end position="62"/>
    </location>
</feature>
<dbReference type="Proteomes" id="UP001066276">
    <property type="component" value="Chromosome 7"/>
</dbReference>
<evidence type="ECO:0000313" key="3">
    <source>
        <dbReference type="Proteomes" id="UP001066276"/>
    </source>
</evidence>
<name>A0AAV7PXJ0_PLEWA</name>
<feature type="region of interest" description="Disordered" evidence="1">
    <location>
        <begin position="132"/>
        <end position="181"/>
    </location>
</feature>
<reference evidence="2" key="1">
    <citation type="journal article" date="2022" name="bioRxiv">
        <title>Sequencing and chromosome-scale assembly of the giantPleurodeles waltlgenome.</title>
        <authorList>
            <person name="Brown T."/>
            <person name="Elewa A."/>
            <person name="Iarovenko S."/>
            <person name="Subramanian E."/>
            <person name="Araus A.J."/>
            <person name="Petzold A."/>
            <person name="Susuki M."/>
            <person name="Suzuki K.-i.T."/>
            <person name="Hayashi T."/>
            <person name="Toyoda A."/>
            <person name="Oliveira C."/>
            <person name="Osipova E."/>
            <person name="Leigh N.D."/>
            <person name="Simon A."/>
            <person name="Yun M.H."/>
        </authorList>
    </citation>
    <scope>NUCLEOTIDE SEQUENCE</scope>
    <source>
        <strain evidence="2">20211129_DDA</strain>
        <tissue evidence="2">Liver</tissue>
    </source>
</reference>
<gene>
    <name evidence="2" type="ORF">NDU88_010307</name>
</gene>
<proteinExistence type="predicted"/>
<feature type="compositionally biased region" description="Basic residues" evidence="1">
    <location>
        <begin position="35"/>
        <end position="46"/>
    </location>
</feature>
<accession>A0AAV7PXJ0</accession>
<sequence length="204" mass="23089">MRIPDLKSTGQGPIRCCFQVTVGSNSPFAPPPWFKRGRRRFYRRQRVQGGGREDSDGKRNSSDAHPGGGEAGGRSGKKSSRSSLEETFPQGGHRRPLDHLQHQGHYKSRRQCAHTLATLWEERGLCRAAGDVAPRRRRAEDPPSRRLPRNPEQEPEMKRPRAGAGAAKRTSEQNTAQRLPEWHHPHLKVNIFILLVFTQQTRAL</sequence>
<feature type="compositionally biased region" description="Basic and acidic residues" evidence="1">
    <location>
        <begin position="138"/>
        <end position="159"/>
    </location>
</feature>
<organism evidence="2 3">
    <name type="scientific">Pleurodeles waltl</name>
    <name type="common">Iberian ribbed newt</name>
    <dbReference type="NCBI Taxonomy" id="8319"/>
    <lineage>
        <taxon>Eukaryota</taxon>
        <taxon>Metazoa</taxon>
        <taxon>Chordata</taxon>
        <taxon>Craniata</taxon>
        <taxon>Vertebrata</taxon>
        <taxon>Euteleostomi</taxon>
        <taxon>Amphibia</taxon>
        <taxon>Batrachia</taxon>
        <taxon>Caudata</taxon>
        <taxon>Salamandroidea</taxon>
        <taxon>Salamandridae</taxon>
        <taxon>Pleurodelinae</taxon>
        <taxon>Pleurodeles</taxon>
    </lineage>
</organism>
<feature type="region of interest" description="Disordered" evidence="1">
    <location>
        <begin position="27"/>
        <end position="106"/>
    </location>
</feature>
<evidence type="ECO:0000313" key="2">
    <source>
        <dbReference type="EMBL" id="KAJ1131977.1"/>
    </source>
</evidence>
<keyword evidence="3" id="KW-1185">Reference proteome</keyword>
<comment type="caution">
    <text evidence="2">The sequence shown here is derived from an EMBL/GenBank/DDBJ whole genome shotgun (WGS) entry which is preliminary data.</text>
</comment>
<evidence type="ECO:0000256" key="1">
    <source>
        <dbReference type="SAM" id="MobiDB-lite"/>
    </source>
</evidence>
<dbReference type="AlphaFoldDB" id="A0AAV7PXJ0"/>
<protein>
    <submittedName>
        <fullName evidence="2">Uncharacterized protein</fullName>
    </submittedName>
</protein>
<dbReference type="EMBL" id="JANPWB010000011">
    <property type="protein sequence ID" value="KAJ1131977.1"/>
    <property type="molecule type" value="Genomic_DNA"/>
</dbReference>